<reference evidence="3 4" key="1">
    <citation type="submission" date="2019-07" db="EMBL/GenBank/DDBJ databases">
        <title>Genome sequencing of lignin-degrading bacterial isolates.</title>
        <authorList>
            <person name="Gladden J."/>
        </authorList>
    </citation>
    <scope>NUCLEOTIDE SEQUENCE [LARGE SCALE GENOMIC DNA]</scope>
    <source>
        <strain evidence="3 4">J19</strain>
    </source>
</reference>
<dbReference type="EMBL" id="VLJS01000080">
    <property type="protein sequence ID" value="TWH06014.1"/>
    <property type="molecule type" value="Genomic_DNA"/>
</dbReference>
<dbReference type="Pfam" id="PF10882">
    <property type="entry name" value="bPH_5"/>
    <property type="match status" value="1"/>
</dbReference>
<keyword evidence="1" id="KW-1133">Transmembrane helix</keyword>
<proteinExistence type="predicted"/>
<keyword evidence="1" id="KW-0472">Membrane</keyword>
<name>A0A562D8T8_9GAMM</name>
<dbReference type="RefSeq" id="WP_019399461.1">
    <property type="nucleotide sequence ID" value="NZ_VLJS01000080.1"/>
</dbReference>
<evidence type="ECO:0000256" key="1">
    <source>
        <dbReference type="SAM" id="Phobius"/>
    </source>
</evidence>
<dbReference type="AlphaFoldDB" id="A0A562D8T8"/>
<feature type="transmembrane region" description="Helical" evidence="1">
    <location>
        <begin position="21"/>
        <end position="40"/>
    </location>
</feature>
<evidence type="ECO:0000313" key="3">
    <source>
        <dbReference type="EMBL" id="TWH06014.1"/>
    </source>
</evidence>
<evidence type="ECO:0000313" key="4">
    <source>
        <dbReference type="Proteomes" id="UP000321583"/>
    </source>
</evidence>
<dbReference type="Proteomes" id="UP000321583">
    <property type="component" value="Unassembled WGS sequence"/>
</dbReference>
<keyword evidence="1" id="KW-0812">Transmembrane</keyword>
<organism evidence="3 4">
    <name type="scientific">Pseudoxanthomonas taiwanensis J19</name>
    <dbReference type="NCBI Taxonomy" id="935569"/>
    <lineage>
        <taxon>Bacteria</taxon>
        <taxon>Pseudomonadati</taxon>
        <taxon>Pseudomonadota</taxon>
        <taxon>Gammaproteobacteria</taxon>
        <taxon>Lysobacterales</taxon>
        <taxon>Lysobacteraceae</taxon>
        <taxon>Pseudoxanthomonas</taxon>
    </lineage>
</organism>
<accession>A0A562D8T8</accession>
<dbReference type="InterPro" id="IPR027783">
    <property type="entry name" value="Bacterial_PH-related"/>
</dbReference>
<dbReference type="OrthoDB" id="5767765at2"/>
<feature type="domain" description="Bacterial Pleckstrin homology" evidence="2">
    <location>
        <begin position="118"/>
        <end position="181"/>
    </location>
</feature>
<comment type="caution">
    <text evidence="3">The sequence shown here is derived from an EMBL/GenBank/DDBJ whole genome shotgun (WGS) entry which is preliminary data.</text>
</comment>
<evidence type="ECO:0000259" key="2">
    <source>
        <dbReference type="Pfam" id="PF10882"/>
    </source>
</evidence>
<protein>
    <recommendedName>
        <fullName evidence="2">Bacterial Pleckstrin homology domain-containing protein</fullName>
    </recommendedName>
</protein>
<keyword evidence="4" id="KW-1185">Reference proteome</keyword>
<feature type="transmembrane region" description="Helical" evidence="1">
    <location>
        <begin position="52"/>
        <end position="73"/>
    </location>
</feature>
<sequence length="190" mass="20962">MARPGISAREFEVPAPPAPALWLLPVLWAGMVALVFALRHETLLRPTPGNPVPAWLVMMSAMALAFAGPFILLHVRRIRLADGVLSVNAAGLFPHKVAVAQLDLARARLVDLDAHPDFSPRVRLWGLGLPGFRAGHYLLRNRARAFCLLTRREKVLLLPRHDGRYLLLTPERPRDLLEQLAAAAGIPAPR</sequence>
<gene>
    <name evidence="3" type="ORF">L613_000500000790</name>
</gene>